<reference evidence="2" key="2">
    <citation type="submission" date="2025-08" db="UniProtKB">
        <authorList>
            <consortium name="RefSeq"/>
        </authorList>
    </citation>
    <scope>IDENTIFICATION</scope>
    <source>
        <tissue evidence="2">Whole plant</tissue>
    </source>
</reference>
<accession>A0A6P5M808</accession>
<keyword evidence="1" id="KW-1185">Reference proteome</keyword>
<dbReference type="KEGG" id="adu:110272960"/>
<reference evidence="1" key="1">
    <citation type="journal article" date="2016" name="Nat. Genet.">
        <title>The genome sequences of Arachis duranensis and Arachis ipaensis, the diploid ancestors of cultivated peanut.</title>
        <authorList>
            <person name="Bertioli D.J."/>
            <person name="Cannon S.B."/>
            <person name="Froenicke L."/>
            <person name="Huang G."/>
            <person name="Farmer A.D."/>
            <person name="Cannon E.K."/>
            <person name="Liu X."/>
            <person name="Gao D."/>
            <person name="Clevenger J."/>
            <person name="Dash S."/>
            <person name="Ren L."/>
            <person name="Moretzsohn M.C."/>
            <person name="Shirasawa K."/>
            <person name="Huang W."/>
            <person name="Vidigal B."/>
            <person name="Abernathy B."/>
            <person name="Chu Y."/>
            <person name="Niederhuth C.E."/>
            <person name="Umale P."/>
            <person name="Araujo A.C."/>
            <person name="Kozik A."/>
            <person name="Kim K.D."/>
            <person name="Burow M.D."/>
            <person name="Varshney R.K."/>
            <person name="Wang X."/>
            <person name="Zhang X."/>
            <person name="Barkley N."/>
            <person name="Guimaraes P.M."/>
            <person name="Isobe S."/>
            <person name="Guo B."/>
            <person name="Liao B."/>
            <person name="Stalker H.T."/>
            <person name="Schmitz R.J."/>
            <person name="Scheffler B.E."/>
            <person name="Leal-Bertioli S.C."/>
            <person name="Xun X."/>
            <person name="Jackson S.A."/>
            <person name="Michelmore R."/>
            <person name="Ozias-Akins P."/>
        </authorList>
    </citation>
    <scope>NUCLEOTIDE SEQUENCE [LARGE SCALE GENOMIC DNA]</scope>
    <source>
        <strain evidence="1">cv. V14167</strain>
    </source>
</reference>
<organism evidence="1 2">
    <name type="scientific">Arachis duranensis</name>
    <name type="common">Wild peanut</name>
    <dbReference type="NCBI Taxonomy" id="130453"/>
    <lineage>
        <taxon>Eukaryota</taxon>
        <taxon>Viridiplantae</taxon>
        <taxon>Streptophyta</taxon>
        <taxon>Embryophyta</taxon>
        <taxon>Tracheophyta</taxon>
        <taxon>Spermatophyta</taxon>
        <taxon>Magnoliopsida</taxon>
        <taxon>eudicotyledons</taxon>
        <taxon>Gunneridae</taxon>
        <taxon>Pentapetalae</taxon>
        <taxon>rosids</taxon>
        <taxon>fabids</taxon>
        <taxon>Fabales</taxon>
        <taxon>Fabaceae</taxon>
        <taxon>Papilionoideae</taxon>
        <taxon>50 kb inversion clade</taxon>
        <taxon>dalbergioids sensu lato</taxon>
        <taxon>Dalbergieae</taxon>
        <taxon>Pterocarpus clade</taxon>
        <taxon>Arachis</taxon>
    </lineage>
</organism>
<name>A0A6P5M808_ARADU</name>
<sequence length="130" mass="14716">MTKPKKEGGLGIKDLRAQNIALLGKQFWRITTQPNSLLSRVLKEKYYRYYNALKAKVGNTPSCGWRSLLEGRKVVEKGLSWSIGTGSNIRIFEDPWLPPPYPFSVPPQSAHQATNPTIFWVKDLITSNGR</sequence>
<dbReference type="Proteomes" id="UP000515211">
    <property type="component" value="Chromosome 6"/>
</dbReference>
<evidence type="ECO:0000313" key="1">
    <source>
        <dbReference type="Proteomes" id="UP000515211"/>
    </source>
</evidence>
<proteinExistence type="predicted"/>
<dbReference type="RefSeq" id="XP_020981404.1">
    <property type="nucleotide sequence ID" value="XM_021125745.1"/>
</dbReference>
<protein>
    <submittedName>
        <fullName evidence="2">Uncharacterized mitochondrial protein AtMg00310-like</fullName>
    </submittedName>
</protein>
<evidence type="ECO:0000313" key="2">
    <source>
        <dbReference type="RefSeq" id="XP_020981404.1"/>
    </source>
</evidence>
<gene>
    <name evidence="2" type="primary">LOC110272960</name>
</gene>
<dbReference type="GeneID" id="110272960"/>
<dbReference type="AlphaFoldDB" id="A0A6P5M808"/>